<keyword evidence="4" id="KW-1015">Disulfide bond</keyword>
<feature type="compositionally biased region" description="Pro residues" evidence="5">
    <location>
        <begin position="1"/>
        <end position="13"/>
    </location>
</feature>
<evidence type="ECO:0000256" key="5">
    <source>
        <dbReference type="SAM" id="MobiDB-lite"/>
    </source>
</evidence>
<dbReference type="OrthoDB" id="9971592at2759"/>
<evidence type="ECO:0000256" key="4">
    <source>
        <dbReference type="ARBA" id="ARBA00023157"/>
    </source>
</evidence>
<keyword evidence="3" id="KW-0496">Mitochondrion</keyword>
<dbReference type="VEuPathDB" id="FungiDB:LCOR_02465.1"/>
<accession>A0A068RKQ5</accession>
<evidence type="ECO:0000256" key="1">
    <source>
        <dbReference type="ARBA" id="ARBA00003875"/>
    </source>
</evidence>
<evidence type="ECO:0000256" key="2">
    <source>
        <dbReference type="ARBA" id="ARBA00004569"/>
    </source>
</evidence>
<dbReference type="Proteomes" id="UP000027586">
    <property type="component" value="Unassembled WGS sequence"/>
</dbReference>
<dbReference type="PANTHER" id="PTHR46811:SF1">
    <property type="entry name" value="COILED-COIL-HELIX-COILED-COIL-HELIX DOMAIN-CONTAINING PROTEIN 7"/>
    <property type="match status" value="1"/>
</dbReference>
<dbReference type="GO" id="GO:0033108">
    <property type="term" value="P:mitochondrial respiratory chain complex assembly"/>
    <property type="evidence" value="ECO:0007669"/>
    <property type="project" value="TreeGrafter"/>
</dbReference>
<dbReference type="SUPFAM" id="SSF47072">
    <property type="entry name" value="Cysteine alpha-hairpin motif"/>
    <property type="match status" value="1"/>
</dbReference>
<evidence type="ECO:0008006" key="8">
    <source>
        <dbReference type="Google" id="ProtNLM"/>
    </source>
</evidence>
<name>A0A068RKQ5_9FUNG</name>
<comment type="caution">
    <text evidence="6">The sequence shown here is derived from an EMBL/GenBank/DDBJ whole genome shotgun (WGS) entry which is preliminary data.</text>
</comment>
<reference evidence="6" key="1">
    <citation type="submission" date="2013-08" db="EMBL/GenBank/DDBJ databases">
        <title>Gene expansion shapes genome architecture in the human pathogen Lichtheimia corymbifera: an evolutionary genomics analysis in the ancient terrestrial Mucorales (Mucoromycotina).</title>
        <authorList>
            <person name="Schwartze V.U."/>
            <person name="Winter S."/>
            <person name="Shelest E."/>
            <person name="Marcet-Houben M."/>
            <person name="Horn F."/>
            <person name="Wehner S."/>
            <person name="Hoffmann K."/>
            <person name="Riege K."/>
            <person name="Sammeth M."/>
            <person name="Nowrousian M."/>
            <person name="Valiante V."/>
            <person name="Linde J."/>
            <person name="Jacobsen I.D."/>
            <person name="Marz M."/>
            <person name="Brakhage A.A."/>
            <person name="Gabaldon T."/>
            <person name="Bocker S."/>
            <person name="Voigt K."/>
        </authorList>
    </citation>
    <scope>NUCLEOTIDE SEQUENCE [LARGE SCALE GENOMIC DNA]</scope>
    <source>
        <strain evidence="6">FSU 9682</strain>
    </source>
</reference>
<evidence type="ECO:0000313" key="7">
    <source>
        <dbReference type="Proteomes" id="UP000027586"/>
    </source>
</evidence>
<dbReference type="PANTHER" id="PTHR46811">
    <property type="entry name" value="COILED-COIL-HELIX-COILED-COIL-HELIX DOMAIN-CONTAINING PROTEIN 7"/>
    <property type="match status" value="1"/>
</dbReference>
<dbReference type="EMBL" id="CBTN010000007">
    <property type="protein sequence ID" value="CDH50768.1"/>
    <property type="molecule type" value="Genomic_DNA"/>
</dbReference>
<feature type="region of interest" description="Disordered" evidence="5">
    <location>
        <begin position="1"/>
        <end position="28"/>
    </location>
</feature>
<dbReference type="AlphaFoldDB" id="A0A068RKQ5"/>
<keyword evidence="7" id="KW-1185">Reference proteome</keyword>
<dbReference type="Gene3D" id="1.10.287.1130">
    <property type="entry name" value="CytochromE C oxidase copper chaperone"/>
    <property type="match status" value="1"/>
</dbReference>
<evidence type="ECO:0000313" key="6">
    <source>
        <dbReference type="EMBL" id="CDH50768.1"/>
    </source>
</evidence>
<gene>
    <name evidence="6" type="ORF">LCOR_02465.1</name>
</gene>
<dbReference type="GO" id="GO:0005758">
    <property type="term" value="C:mitochondrial intermembrane space"/>
    <property type="evidence" value="ECO:0007669"/>
    <property type="project" value="UniProtKB-SubCell"/>
</dbReference>
<dbReference type="InterPro" id="IPR051040">
    <property type="entry name" value="COX23"/>
</dbReference>
<sequence length="88" mass="10522">MPLTKPPPPPPKPTFDDPSTPPDFNDKFKKKETTKYMNACALEEKQSMKCLDKNNYDKSKCEYYFLQYRECKKKWLEERRKLRRAGAL</sequence>
<dbReference type="PROSITE" id="PS51808">
    <property type="entry name" value="CHCH"/>
    <property type="match status" value="1"/>
</dbReference>
<protein>
    <recommendedName>
        <fullName evidence="8">CHCH domain-containing protein</fullName>
    </recommendedName>
</protein>
<dbReference type="InterPro" id="IPR009069">
    <property type="entry name" value="Cys_alpha_HP_mot_SF"/>
</dbReference>
<evidence type="ECO:0000256" key="3">
    <source>
        <dbReference type="ARBA" id="ARBA00023128"/>
    </source>
</evidence>
<comment type="function">
    <text evidence="1">Required for the assembly of cytochrome c oxidase.</text>
</comment>
<proteinExistence type="predicted"/>
<dbReference type="STRING" id="1263082.A0A068RKQ5"/>
<comment type="subcellular location">
    <subcellularLocation>
        <location evidence="2">Mitochondrion intermembrane space</location>
    </subcellularLocation>
</comment>
<organism evidence="6 7">
    <name type="scientific">Lichtheimia corymbifera JMRC:FSU:9682</name>
    <dbReference type="NCBI Taxonomy" id="1263082"/>
    <lineage>
        <taxon>Eukaryota</taxon>
        <taxon>Fungi</taxon>
        <taxon>Fungi incertae sedis</taxon>
        <taxon>Mucoromycota</taxon>
        <taxon>Mucoromycotina</taxon>
        <taxon>Mucoromycetes</taxon>
        <taxon>Mucorales</taxon>
        <taxon>Lichtheimiaceae</taxon>
        <taxon>Lichtheimia</taxon>
    </lineage>
</organism>